<organism evidence="7 8">
    <name type="scientific">Macrophomina phaseolina</name>
    <dbReference type="NCBI Taxonomy" id="35725"/>
    <lineage>
        <taxon>Eukaryota</taxon>
        <taxon>Fungi</taxon>
        <taxon>Dikarya</taxon>
        <taxon>Ascomycota</taxon>
        <taxon>Pezizomycotina</taxon>
        <taxon>Dothideomycetes</taxon>
        <taxon>Dothideomycetes incertae sedis</taxon>
        <taxon>Botryosphaeriales</taxon>
        <taxon>Botryosphaeriaceae</taxon>
        <taxon>Macrophomina</taxon>
    </lineage>
</organism>
<comment type="caution">
    <text evidence="7">The sequence shown here is derived from an EMBL/GenBank/DDBJ whole genome shotgun (WGS) entry which is preliminary data.</text>
</comment>
<evidence type="ECO:0000256" key="4">
    <source>
        <dbReference type="ARBA" id="ARBA00023002"/>
    </source>
</evidence>
<dbReference type="InterPro" id="IPR002401">
    <property type="entry name" value="Cyt_P450_E_grp-I"/>
</dbReference>
<evidence type="ECO:0000256" key="6">
    <source>
        <dbReference type="RuleBase" id="RU000461"/>
    </source>
</evidence>
<dbReference type="EMBL" id="JAGTJR010000057">
    <property type="protein sequence ID" value="KAH7025597.1"/>
    <property type="molecule type" value="Genomic_DNA"/>
</dbReference>
<dbReference type="InterPro" id="IPR017972">
    <property type="entry name" value="Cyt_P450_CS"/>
</dbReference>
<comment type="cofactor">
    <cofactor evidence="1">
        <name>heme</name>
        <dbReference type="ChEBI" id="CHEBI:30413"/>
    </cofactor>
</comment>
<keyword evidence="6 7" id="KW-0503">Monooxygenase</keyword>
<evidence type="ECO:0000256" key="2">
    <source>
        <dbReference type="ARBA" id="ARBA00010617"/>
    </source>
</evidence>
<sequence length="500" mass="55161">MVGPVVLALLAFIGAWVCQIVFRGMTGPLRKVPGPLYARFTSLPLKWATLTGRRIFFVDKLHRHYGDMVVIAPDQVNCNSPSMLREIHRHGNGFRKTRWYVKFGGFPDVDERQSVFTILDTVIHAARRKLMGRAFSKSEIRKHWEKAIKGKVDFAVKQMGAAADIHPDGEVDVQKWWTLMTADVSSMVSFGQPFDLLSMGEKNDYLRAVEAISKVDGILAELPLLELLKYVPIPALQRLFSIHDSVGEFAATTASNSVKQAAGDTGSIFSRILAEGEKSGNQLSDLMMGREARSLIIAGTDTTAITLTYLVWAVLSQPQLHQDLLAELHREAAQANGGSDGDFTFTDEQLEKLPLLTATVQECLRLYGAAPGGLPRNPPPGGATVGGVYLPESVIVSTQAWSLHRHPDIWEDPEKFDVSRWLSASGLSESAKIAFNPFGGGARICLGLHIAEIELRYGAAMFFWRYPKARLAPGTTTESMAPENFFIIAPKAHECRVMLQ</sequence>
<reference evidence="7 8" key="1">
    <citation type="journal article" date="2021" name="Nat. Commun.">
        <title>Genetic determinants of endophytism in the Arabidopsis root mycobiome.</title>
        <authorList>
            <person name="Mesny F."/>
            <person name="Miyauchi S."/>
            <person name="Thiergart T."/>
            <person name="Pickel B."/>
            <person name="Atanasova L."/>
            <person name="Karlsson M."/>
            <person name="Huettel B."/>
            <person name="Barry K.W."/>
            <person name="Haridas S."/>
            <person name="Chen C."/>
            <person name="Bauer D."/>
            <person name="Andreopoulos W."/>
            <person name="Pangilinan J."/>
            <person name="LaButti K."/>
            <person name="Riley R."/>
            <person name="Lipzen A."/>
            <person name="Clum A."/>
            <person name="Drula E."/>
            <person name="Henrissat B."/>
            <person name="Kohler A."/>
            <person name="Grigoriev I.V."/>
            <person name="Martin F.M."/>
            <person name="Hacquard S."/>
        </authorList>
    </citation>
    <scope>NUCLEOTIDE SEQUENCE [LARGE SCALE GENOMIC DNA]</scope>
    <source>
        <strain evidence="7 8">MPI-SDFR-AT-0080</strain>
    </source>
</reference>
<comment type="similarity">
    <text evidence="2 6">Belongs to the cytochrome P450 family.</text>
</comment>
<keyword evidence="3 6" id="KW-0479">Metal-binding</keyword>
<dbReference type="PRINTS" id="PR00385">
    <property type="entry name" value="P450"/>
</dbReference>
<dbReference type="GO" id="GO:0004497">
    <property type="term" value="F:monooxygenase activity"/>
    <property type="evidence" value="ECO:0007669"/>
    <property type="project" value="UniProtKB-KW"/>
</dbReference>
<dbReference type="PANTHER" id="PTHR24305:SF96">
    <property type="entry name" value="CYTOCHROME P450 MONOOXYGENASE STCB-RELATED"/>
    <property type="match status" value="1"/>
</dbReference>
<dbReference type="Gene3D" id="1.10.630.10">
    <property type="entry name" value="Cytochrome P450"/>
    <property type="match status" value="1"/>
</dbReference>
<evidence type="ECO:0000256" key="5">
    <source>
        <dbReference type="ARBA" id="ARBA00023004"/>
    </source>
</evidence>
<accession>A0ABQ8FUR0</accession>
<dbReference type="InterPro" id="IPR001128">
    <property type="entry name" value="Cyt_P450"/>
</dbReference>
<dbReference type="Pfam" id="PF00067">
    <property type="entry name" value="p450"/>
    <property type="match status" value="1"/>
</dbReference>
<keyword evidence="6" id="KW-0349">Heme</keyword>
<dbReference type="PANTHER" id="PTHR24305">
    <property type="entry name" value="CYTOCHROME P450"/>
    <property type="match status" value="1"/>
</dbReference>
<evidence type="ECO:0000256" key="1">
    <source>
        <dbReference type="ARBA" id="ARBA00001971"/>
    </source>
</evidence>
<dbReference type="PRINTS" id="PR00463">
    <property type="entry name" value="EP450I"/>
</dbReference>
<evidence type="ECO:0000313" key="8">
    <source>
        <dbReference type="Proteomes" id="UP000774617"/>
    </source>
</evidence>
<evidence type="ECO:0000256" key="3">
    <source>
        <dbReference type="ARBA" id="ARBA00022723"/>
    </source>
</evidence>
<evidence type="ECO:0000313" key="7">
    <source>
        <dbReference type="EMBL" id="KAH7025597.1"/>
    </source>
</evidence>
<keyword evidence="5 6" id="KW-0408">Iron</keyword>
<gene>
    <name evidence="7" type="ORF">B0J12DRAFT_790180</name>
</gene>
<keyword evidence="4 6" id="KW-0560">Oxidoreductase</keyword>
<dbReference type="InterPro" id="IPR036396">
    <property type="entry name" value="Cyt_P450_sf"/>
</dbReference>
<dbReference type="Proteomes" id="UP000774617">
    <property type="component" value="Unassembled WGS sequence"/>
</dbReference>
<dbReference type="SUPFAM" id="SSF48264">
    <property type="entry name" value="Cytochrome P450"/>
    <property type="match status" value="1"/>
</dbReference>
<protein>
    <submittedName>
        <fullName evidence="7">Sterigmatocystin biosynthesis P450 monooxygenase</fullName>
    </submittedName>
</protein>
<dbReference type="InterPro" id="IPR050121">
    <property type="entry name" value="Cytochrome_P450_monoxygenase"/>
</dbReference>
<keyword evidence="8" id="KW-1185">Reference proteome</keyword>
<name>A0ABQ8FUR0_9PEZI</name>
<proteinExistence type="inferred from homology"/>
<dbReference type="PROSITE" id="PS00086">
    <property type="entry name" value="CYTOCHROME_P450"/>
    <property type="match status" value="1"/>
</dbReference>